<dbReference type="EMBL" id="JBEFKJ010000013">
    <property type="protein sequence ID" value="KAL2042763.1"/>
    <property type="molecule type" value="Genomic_DNA"/>
</dbReference>
<feature type="transmembrane region" description="Helical" evidence="1">
    <location>
        <begin position="40"/>
        <end position="63"/>
    </location>
</feature>
<feature type="domain" description="DUF7702" evidence="2">
    <location>
        <begin position="122"/>
        <end position="276"/>
    </location>
</feature>
<feature type="transmembrane region" description="Helical" evidence="1">
    <location>
        <begin position="143"/>
        <end position="163"/>
    </location>
</feature>
<keyword evidence="1" id="KW-0812">Transmembrane</keyword>
<protein>
    <recommendedName>
        <fullName evidence="2">DUF7702 domain-containing protein</fullName>
    </recommendedName>
</protein>
<keyword evidence="1" id="KW-0472">Membrane</keyword>
<feature type="domain" description="DUF7702" evidence="2">
    <location>
        <begin position="5"/>
        <end position="101"/>
    </location>
</feature>
<accession>A0ABR4AAK0</accession>
<name>A0ABR4AAK0_9LECA</name>
<feature type="transmembrane region" description="Helical" evidence="1">
    <location>
        <begin position="112"/>
        <end position="131"/>
    </location>
</feature>
<evidence type="ECO:0000256" key="1">
    <source>
        <dbReference type="SAM" id="Phobius"/>
    </source>
</evidence>
<dbReference type="PANTHER" id="PTHR42109:SF2">
    <property type="entry name" value="INTEGRAL MEMBRANE PROTEIN"/>
    <property type="match status" value="1"/>
</dbReference>
<feature type="transmembrane region" description="Helical" evidence="1">
    <location>
        <begin position="12"/>
        <end position="34"/>
    </location>
</feature>
<dbReference type="Pfam" id="PF24800">
    <property type="entry name" value="DUF7702"/>
    <property type="match status" value="2"/>
</dbReference>
<feature type="transmembrane region" description="Helical" evidence="1">
    <location>
        <begin position="215"/>
        <end position="239"/>
    </location>
</feature>
<feature type="transmembrane region" description="Helical" evidence="1">
    <location>
        <begin position="183"/>
        <end position="203"/>
    </location>
</feature>
<organism evidence="3 4">
    <name type="scientific">Stereocaulon virgatum</name>
    <dbReference type="NCBI Taxonomy" id="373712"/>
    <lineage>
        <taxon>Eukaryota</taxon>
        <taxon>Fungi</taxon>
        <taxon>Dikarya</taxon>
        <taxon>Ascomycota</taxon>
        <taxon>Pezizomycotina</taxon>
        <taxon>Lecanoromycetes</taxon>
        <taxon>OSLEUM clade</taxon>
        <taxon>Lecanoromycetidae</taxon>
        <taxon>Lecanorales</taxon>
        <taxon>Lecanorineae</taxon>
        <taxon>Stereocaulaceae</taxon>
        <taxon>Stereocaulon</taxon>
    </lineage>
</organism>
<keyword evidence="4" id="KW-1185">Reference proteome</keyword>
<dbReference type="InterPro" id="IPR056119">
    <property type="entry name" value="DUF7702"/>
</dbReference>
<comment type="caution">
    <text evidence="3">The sequence shown here is derived from an EMBL/GenBank/DDBJ whole genome shotgun (WGS) entry which is preliminary data.</text>
</comment>
<evidence type="ECO:0000313" key="3">
    <source>
        <dbReference type="EMBL" id="KAL2042763.1"/>
    </source>
</evidence>
<keyword evidence="1" id="KW-1133">Transmembrane helix</keyword>
<sequence length="317" mass="34654">MNTMTQSEALSIAEMAIYPLILLALIFVLVRHGTSKQSGFIYLATFCVIRIVGAGFGIAAGLNPNNISDVIWSTVLGSIGLFSILGATLGLLKRIVDQTSLREPRSLGEKNPVVTFLTYIPIIGLLVRVIMKRSTAVSRRSRFIQVLQLPGTAGLVLCIIGAVDQTSANVSNQKQGKVLLKAGVLVFLAIYLCLVALTAKSATDFNRIPAGEKRILVVILVALPLLAVRFTWTLLAYFSSFHTFQIYGGSVIVRIWMATLEELLIVIAFTVIGLMTPKYAYKDANGDETEGFKGQDSLGEIQLQEANWSYQPREARR</sequence>
<dbReference type="PANTHER" id="PTHR42109">
    <property type="entry name" value="UNPLACED GENOMIC SCAFFOLD UM_SCAF_CONTIG_1.265, WHOLE GENOME SHOTGUN SEQUENCE"/>
    <property type="match status" value="1"/>
</dbReference>
<proteinExistence type="predicted"/>
<gene>
    <name evidence="3" type="ORF">N7G274_004522</name>
</gene>
<evidence type="ECO:0000313" key="4">
    <source>
        <dbReference type="Proteomes" id="UP001590950"/>
    </source>
</evidence>
<dbReference type="Proteomes" id="UP001590950">
    <property type="component" value="Unassembled WGS sequence"/>
</dbReference>
<evidence type="ECO:0000259" key="2">
    <source>
        <dbReference type="Pfam" id="PF24800"/>
    </source>
</evidence>
<reference evidence="3 4" key="1">
    <citation type="submission" date="2024-09" db="EMBL/GenBank/DDBJ databases">
        <title>Rethinking Asexuality: The Enigmatic Case of Functional Sexual Genes in Lepraria (Stereocaulaceae).</title>
        <authorList>
            <person name="Doellman M."/>
            <person name="Sun Y."/>
            <person name="Barcenas-Pena A."/>
            <person name="Lumbsch H.T."/>
            <person name="Grewe F."/>
        </authorList>
    </citation>
    <scope>NUCLEOTIDE SEQUENCE [LARGE SCALE GENOMIC DNA]</scope>
    <source>
        <strain evidence="3 4">Mercado 3170</strain>
    </source>
</reference>
<feature type="transmembrane region" description="Helical" evidence="1">
    <location>
        <begin position="251"/>
        <end position="275"/>
    </location>
</feature>
<feature type="transmembrane region" description="Helical" evidence="1">
    <location>
        <begin position="70"/>
        <end position="92"/>
    </location>
</feature>